<keyword evidence="3" id="KW-1133">Transmembrane helix</keyword>
<dbReference type="InterPro" id="IPR039283">
    <property type="entry name" value="MOSPD1/3"/>
</dbReference>
<feature type="domain" description="MSP" evidence="6">
    <location>
        <begin position="20"/>
        <end position="80"/>
    </location>
</feature>
<evidence type="ECO:0000259" key="6">
    <source>
        <dbReference type="Pfam" id="PF00635"/>
    </source>
</evidence>
<evidence type="ECO:0000256" key="1">
    <source>
        <dbReference type="ARBA" id="ARBA00004141"/>
    </source>
</evidence>
<dbReference type="Proteomes" id="UP000593571">
    <property type="component" value="Unassembled WGS sequence"/>
</dbReference>
<dbReference type="EMBL" id="JACASE010000008">
    <property type="protein sequence ID" value="KAF6441509.1"/>
    <property type="molecule type" value="Genomic_DNA"/>
</dbReference>
<comment type="subcellular location">
    <subcellularLocation>
        <location evidence="1">Membrane</location>
        <topology evidence="1">Multi-pass membrane protein</topology>
    </subcellularLocation>
</comment>
<evidence type="ECO:0000313" key="7">
    <source>
        <dbReference type="EMBL" id="KAF6441509.1"/>
    </source>
</evidence>
<evidence type="ECO:0000256" key="4">
    <source>
        <dbReference type="ARBA" id="ARBA00023136"/>
    </source>
</evidence>
<gene>
    <name evidence="7" type="ORF">HJG63_013460</name>
</gene>
<dbReference type="Pfam" id="PF00635">
    <property type="entry name" value="Motile_Sperm"/>
    <property type="match status" value="1"/>
</dbReference>
<evidence type="ECO:0000256" key="2">
    <source>
        <dbReference type="ARBA" id="ARBA00022692"/>
    </source>
</evidence>
<protein>
    <submittedName>
        <fullName evidence="7">Motile sperm domain containing 3</fullName>
    </submittedName>
</protein>
<keyword evidence="2" id="KW-0812">Transmembrane</keyword>
<reference evidence="7 8" key="1">
    <citation type="journal article" date="2020" name="Nature">
        <title>Six reference-quality genomes reveal evolution of bat adaptations.</title>
        <authorList>
            <person name="Jebb D."/>
            <person name="Huang Z."/>
            <person name="Pippel M."/>
            <person name="Hughes G.M."/>
            <person name="Lavrichenko K."/>
            <person name="Devanna P."/>
            <person name="Winkler S."/>
            <person name="Jermiin L.S."/>
            <person name="Skirmuntt E.C."/>
            <person name="Katzourakis A."/>
            <person name="Burkitt-Gray L."/>
            <person name="Ray D.A."/>
            <person name="Sullivan K.A.M."/>
            <person name="Roscito J.G."/>
            <person name="Kirilenko B.M."/>
            <person name="Davalos L.M."/>
            <person name="Corthals A.P."/>
            <person name="Power M.L."/>
            <person name="Jones G."/>
            <person name="Ransome R.D."/>
            <person name="Dechmann D.K.N."/>
            <person name="Locatelli A.G."/>
            <person name="Puechmaille S.J."/>
            <person name="Fedrigo O."/>
            <person name="Jarvis E.D."/>
            <person name="Hiller M."/>
            <person name="Vernes S.C."/>
            <person name="Myers E.W."/>
            <person name="Teeling E.C."/>
        </authorList>
    </citation>
    <scope>NUCLEOTIDE SEQUENCE [LARGE SCALE GENOMIC DNA]</scope>
    <source>
        <strain evidence="7">MRouAeg1</strain>
        <tissue evidence="7">Muscle</tissue>
    </source>
</reference>
<dbReference type="Gene3D" id="2.60.40.10">
    <property type="entry name" value="Immunoglobulins"/>
    <property type="match status" value="1"/>
</dbReference>
<keyword evidence="4" id="KW-0472">Membrane</keyword>
<organism evidence="7 8">
    <name type="scientific">Rousettus aegyptiacus</name>
    <name type="common">Egyptian fruit bat</name>
    <name type="synonym">Pteropus aegyptiacus</name>
    <dbReference type="NCBI Taxonomy" id="9407"/>
    <lineage>
        <taxon>Eukaryota</taxon>
        <taxon>Metazoa</taxon>
        <taxon>Chordata</taxon>
        <taxon>Craniata</taxon>
        <taxon>Vertebrata</taxon>
        <taxon>Euteleostomi</taxon>
        <taxon>Mammalia</taxon>
        <taxon>Eutheria</taxon>
        <taxon>Laurasiatheria</taxon>
        <taxon>Chiroptera</taxon>
        <taxon>Yinpterochiroptera</taxon>
        <taxon>Pteropodoidea</taxon>
        <taxon>Pteropodidae</taxon>
        <taxon>Rousettinae</taxon>
        <taxon>Rousettus</taxon>
    </lineage>
</organism>
<dbReference type="GO" id="GO:0016020">
    <property type="term" value="C:membrane"/>
    <property type="evidence" value="ECO:0007669"/>
    <property type="project" value="UniProtKB-SubCell"/>
</dbReference>
<evidence type="ECO:0000256" key="5">
    <source>
        <dbReference type="SAM" id="MobiDB-lite"/>
    </source>
</evidence>
<comment type="caution">
    <text evidence="7">The sequence shown here is derived from an EMBL/GenBank/DDBJ whole genome shotgun (WGS) entry which is preliminary data.</text>
</comment>
<name>A0A7J8F264_ROUAE</name>
<evidence type="ECO:0000313" key="8">
    <source>
        <dbReference type="Proteomes" id="UP000593571"/>
    </source>
</evidence>
<feature type="region of interest" description="Disordered" evidence="5">
    <location>
        <begin position="104"/>
        <end position="139"/>
    </location>
</feature>
<dbReference type="InterPro" id="IPR008962">
    <property type="entry name" value="PapD-like_sf"/>
</dbReference>
<dbReference type="GO" id="GO:0005737">
    <property type="term" value="C:cytoplasm"/>
    <property type="evidence" value="ECO:0007669"/>
    <property type="project" value="TreeGrafter"/>
</dbReference>
<keyword evidence="8" id="KW-1185">Reference proteome</keyword>
<dbReference type="PANTHER" id="PTHR34441">
    <property type="entry name" value="MOTILE SPERM DOMAIN-CONTAINING PROTEIN 1"/>
    <property type="match status" value="1"/>
</dbReference>
<proteinExistence type="predicted"/>
<sequence length="167" mass="17606">MSHCPELACAPPPSGPVVPVLVFPPDLVFRADQRSGPRQLLTLYNPTGAALRFRVLCTAPAKYTVFDAEGYVKPQSCIDIIPLTAGHQLLSPLLADGHSLGGLPAAPAPGGTRQPAAPNPARLPWSKVGGSLHLGPSDHGLPPDLSSLLNFHPSPAWSRDLEVRQPL</sequence>
<evidence type="ECO:0000256" key="3">
    <source>
        <dbReference type="ARBA" id="ARBA00022989"/>
    </source>
</evidence>
<dbReference type="InterPro" id="IPR000535">
    <property type="entry name" value="MSP_dom"/>
</dbReference>
<dbReference type="AlphaFoldDB" id="A0A7J8F264"/>
<dbReference type="SUPFAM" id="SSF49354">
    <property type="entry name" value="PapD-like"/>
    <property type="match status" value="1"/>
</dbReference>
<dbReference type="InterPro" id="IPR013783">
    <property type="entry name" value="Ig-like_fold"/>
</dbReference>
<dbReference type="PANTHER" id="PTHR34441:SF4">
    <property type="entry name" value="MOTILE SPERM DOMAIN-CONTAINING PROTEIN 3"/>
    <property type="match status" value="1"/>
</dbReference>
<accession>A0A7J8F264</accession>